<name>A0A2L2XF17_9FIRM</name>
<dbReference type="AlphaFoldDB" id="A0A2L2XF17"/>
<evidence type="ECO:0008006" key="3">
    <source>
        <dbReference type="Google" id="ProtNLM"/>
    </source>
</evidence>
<protein>
    <recommendedName>
        <fullName evidence="3">TIGR00725 family protein</fullName>
    </recommendedName>
</protein>
<dbReference type="NCBIfam" id="TIGR00725">
    <property type="entry name" value="TIGR00725 family protein"/>
    <property type="match status" value="1"/>
</dbReference>
<dbReference type="InterPro" id="IPR005268">
    <property type="entry name" value="CHP00725"/>
</dbReference>
<dbReference type="GO" id="GO:0005829">
    <property type="term" value="C:cytosol"/>
    <property type="evidence" value="ECO:0007669"/>
    <property type="project" value="TreeGrafter"/>
</dbReference>
<proteinExistence type="predicted"/>
<dbReference type="PANTHER" id="PTHR43393">
    <property type="entry name" value="CYTOKININ RIBOSIDE 5'-MONOPHOSPHATE PHOSPHORIBOHYDROLASE"/>
    <property type="match status" value="1"/>
</dbReference>
<dbReference type="Proteomes" id="UP000239549">
    <property type="component" value="Unassembled WGS sequence"/>
</dbReference>
<dbReference type="SUPFAM" id="SSF102405">
    <property type="entry name" value="MCP/YpsA-like"/>
    <property type="match status" value="1"/>
</dbReference>
<organism evidence="1 2">
    <name type="scientific">Desulfocucumis palustris</name>
    <dbReference type="NCBI Taxonomy" id="1898651"/>
    <lineage>
        <taxon>Bacteria</taxon>
        <taxon>Bacillati</taxon>
        <taxon>Bacillota</taxon>
        <taxon>Clostridia</taxon>
        <taxon>Eubacteriales</taxon>
        <taxon>Desulfocucumaceae</taxon>
        <taxon>Desulfocucumis</taxon>
    </lineage>
</organism>
<evidence type="ECO:0000313" key="2">
    <source>
        <dbReference type="Proteomes" id="UP000239549"/>
    </source>
</evidence>
<keyword evidence="2" id="KW-1185">Reference proteome</keyword>
<dbReference type="Pfam" id="PF18306">
    <property type="entry name" value="LDcluster4"/>
    <property type="match status" value="1"/>
</dbReference>
<reference evidence="2" key="1">
    <citation type="submission" date="2018-02" db="EMBL/GenBank/DDBJ databases">
        <title>Genome sequence of Desulfocucumis palustris strain NAW-5.</title>
        <authorList>
            <person name="Watanabe M."/>
            <person name="Kojima H."/>
            <person name="Fukui M."/>
        </authorList>
    </citation>
    <scope>NUCLEOTIDE SEQUENCE [LARGE SCALE GENOMIC DNA]</scope>
    <source>
        <strain evidence="2">NAW-5</strain>
    </source>
</reference>
<comment type="caution">
    <text evidence="1">The sequence shown here is derived from an EMBL/GenBank/DDBJ whole genome shotgun (WGS) entry which is preliminary data.</text>
</comment>
<dbReference type="Gene3D" id="3.40.50.450">
    <property type="match status" value="1"/>
</dbReference>
<dbReference type="InterPro" id="IPR052341">
    <property type="entry name" value="LOG_family_nucleotidases"/>
</dbReference>
<gene>
    <name evidence="1" type="ORF">DCCM_0615</name>
</gene>
<dbReference type="EMBL" id="BFAV01000028">
    <property type="protein sequence ID" value="GBF32421.1"/>
    <property type="molecule type" value="Genomic_DNA"/>
</dbReference>
<sequence>MMNTRKTVVGVMGSGAAATPEDCQMAYNLGKLIAGEGWVLLNGGRPAGVMEASARGAREKGGLTVGVLPGTGGDQASPYIDIAIVTGMGDARNNINVLSSDIIVALPGGAGTISEIALALKNGKRVILLKFDTGTLFNKYRDLKQLIIAGTPEEAVPIIKKELLLQAVKK</sequence>
<dbReference type="InterPro" id="IPR041164">
    <property type="entry name" value="LDcluster4"/>
</dbReference>
<dbReference type="PANTHER" id="PTHR43393:SF3">
    <property type="entry name" value="LYSINE DECARBOXYLASE-LIKE PROTEIN"/>
    <property type="match status" value="1"/>
</dbReference>
<evidence type="ECO:0000313" key="1">
    <source>
        <dbReference type="EMBL" id="GBF32421.1"/>
    </source>
</evidence>
<accession>A0A2L2XF17</accession>